<feature type="transmembrane region" description="Helical" evidence="1">
    <location>
        <begin position="135"/>
        <end position="156"/>
    </location>
</feature>
<dbReference type="Pfam" id="PF14089">
    <property type="entry name" value="KbaA"/>
    <property type="match status" value="1"/>
</dbReference>
<dbReference type="GO" id="GO:0045881">
    <property type="term" value="P:positive regulation of sporulation resulting in formation of a cellular spore"/>
    <property type="evidence" value="ECO:0007669"/>
    <property type="project" value="InterPro"/>
</dbReference>
<name>A0A7W1X955_9BACL</name>
<dbReference type="SMART" id="SM01251">
    <property type="entry name" value="KbaA"/>
    <property type="match status" value="1"/>
</dbReference>
<dbReference type="EMBL" id="JACEIP010000006">
    <property type="protein sequence ID" value="MBA4542317.1"/>
    <property type="molecule type" value="Genomic_DNA"/>
</dbReference>
<proteinExistence type="predicted"/>
<dbReference type="AlphaFoldDB" id="A0A7W1X955"/>
<organism evidence="2 3">
    <name type="scientific">Thermoactinomyces daqus</name>
    <dbReference type="NCBI Taxonomy" id="1329516"/>
    <lineage>
        <taxon>Bacteria</taxon>
        <taxon>Bacillati</taxon>
        <taxon>Bacillota</taxon>
        <taxon>Bacilli</taxon>
        <taxon>Bacillales</taxon>
        <taxon>Thermoactinomycetaceae</taxon>
        <taxon>Thermoactinomyces</taxon>
    </lineage>
</organism>
<feature type="transmembrane region" description="Helical" evidence="1">
    <location>
        <begin position="108"/>
        <end position="128"/>
    </location>
</feature>
<dbReference type="InterPro" id="IPR024164">
    <property type="entry name" value="KinB-signalling_activ"/>
</dbReference>
<dbReference type="Proteomes" id="UP000530514">
    <property type="component" value="Unassembled WGS sequence"/>
</dbReference>
<keyword evidence="3" id="KW-1185">Reference proteome</keyword>
<keyword evidence="1" id="KW-0472">Membrane</keyword>
<keyword evidence="1" id="KW-1133">Transmembrane helix</keyword>
<dbReference type="OrthoDB" id="2374256at2"/>
<feature type="transmembrane region" description="Helical" evidence="1">
    <location>
        <begin position="45"/>
        <end position="68"/>
    </location>
</feature>
<evidence type="ECO:0000256" key="1">
    <source>
        <dbReference type="SAM" id="Phobius"/>
    </source>
</evidence>
<feature type="transmembrane region" description="Helical" evidence="1">
    <location>
        <begin position="80"/>
        <end position="96"/>
    </location>
</feature>
<evidence type="ECO:0000313" key="2">
    <source>
        <dbReference type="EMBL" id="MBA4542317.1"/>
    </source>
</evidence>
<keyword evidence="1" id="KW-0812">Transmembrane</keyword>
<sequence>MTLKKLLYWFWSTLFIGGASALILSSIFEWSAGSDLFGPIPKQLLLSLTLAALAELGFFSFLVFNWLAKGLIRQKSAYDLFLLFLMLIVLGDWVYLNLSKFNGESLWLHLLVPFTVLLAAFIVAGLKVKWTQKTAYVPTFFFMVVATVIEAVPTFHTKAGEIPLLMILHAVIVLLICNAWQILQLHRLAAPGTNRKLLRKETKQKPAPGIK</sequence>
<comment type="caution">
    <text evidence="2">The sequence shown here is derived from an EMBL/GenBank/DDBJ whole genome shotgun (WGS) entry which is preliminary data.</text>
</comment>
<protein>
    <submittedName>
        <fullName evidence="2">KinB-signaling pathway activation protein</fullName>
    </submittedName>
</protein>
<evidence type="ECO:0000313" key="3">
    <source>
        <dbReference type="Proteomes" id="UP000530514"/>
    </source>
</evidence>
<reference evidence="2 3" key="1">
    <citation type="submission" date="2020-07" db="EMBL/GenBank/DDBJ databases">
        <authorList>
            <person name="Feng H."/>
        </authorList>
    </citation>
    <scope>NUCLEOTIDE SEQUENCE [LARGE SCALE GENOMIC DNA]</scope>
    <source>
        <strain evidence="3">s-11</strain>
    </source>
</reference>
<gene>
    <name evidence="2" type="ORF">H1164_05300</name>
</gene>
<accession>A0A7W1X955</accession>
<dbReference type="RefSeq" id="WP_033100580.1">
    <property type="nucleotide sequence ID" value="NZ_JACEIP010000006.1"/>
</dbReference>
<feature type="transmembrane region" description="Helical" evidence="1">
    <location>
        <begin position="162"/>
        <end position="183"/>
    </location>
</feature>